<reference evidence="2" key="1">
    <citation type="submission" date="2018-07" db="EMBL/GenBank/DDBJ databases">
        <authorList>
            <person name="Peiro R."/>
            <person name="Begona"/>
            <person name="Cbmso G."/>
            <person name="Lopez M."/>
            <person name="Gonzalez S."/>
        </authorList>
    </citation>
    <scope>NUCLEOTIDE SEQUENCE [LARGE SCALE GENOMIC DNA]</scope>
</reference>
<name>A0A376ABV7_9HYPH</name>
<protein>
    <submittedName>
        <fullName evidence="1">Uncharacterized protein</fullName>
    </submittedName>
</protein>
<evidence type="ECO:0000313" key="2">
    <source>
        <dbReference type="Proteomes" id="UP000254764"/>
    </source>
</evidence>
<organism evidence="1 2">
    <name type="scientific">Ciceribacter selenitireducens ATCC BAA-1503</name>
    <dbReference type="NCBI Taxonomy" id="1336235"/>
    <lineage>
        <taxon>Bacteria</taxon>
        <taxon>Pseudomonadati</taxon>
        <taxon>Pseudomonadota</taxon>
        <taxon>Alphaproteobacteria</taxon>
        <taxon>Hyphomicrobiales</taxon>
        <taxon>Rhizobiaceae</taxon>
        <taxon>Ciceribacter</taxon>
    </lineage>
</organism>
<evidence type="ECO:0000313" key="1">
    <source>
        <dbReference type="EMBL" id="SSC64953.1"/>
    </source>
</evidence>
<proteinExistence type="predicted"/>
<dbReference type="Proteomes" id="UP000254764">
    <property type="component" value="Unassembled WGS sequence"/>
</dbReference>
<keyword evidence="2" id="KW-1185">Reference proteome</keyword>
<sequence>MRLNLFAELIGDHPIDTYTATDLQAFIDLIKYWLLFCTEN</sequence>
<accession>A0A376ABV7</accession>
<gene>
    <name evidence="1" type="ORF">RHIZ70_661</name>
</gene>
<dbReference type="AlphaFoldDB" id="A0A376ABV7"/>
<dbReference type="EMBL" id="UEYP01000016">
    <property type="protein sequence ID" value="SSC64953.1"/>
    <property type="molecule type" value="Genomic_DNA"/>
</dbReference>